<protein>
    <submittedName>
        <fullName evidence="4">Quinone oxidoreductase</fullName>
    </submittedName>
</protein>
<dbReference type="PANTHER" id="PTHR48106">
    <property type="entry name" value="QUINONE OXIDOREDUCTASE PIG3-RELATED"/>
    <property type="match status" value="1"/>
</dbReference>
<evidence type="ECO:0000256" key="1">
    <source>
        <dbReference type="ARBA" id="ARBA00022857"/>
    </source>
</evidence>
<dbReference type="InterPro" id="IPR011032">
    <property type="entry name" value="GroES-like_sf"/>
</dbReference>
<dbReference type="GO" id="GO:0035925">
    <property type="term" value="F:mRNA 3'-UTR AU-rich region binding"/>
    <property type="evidence" value="ECO:0007669"/>
    <property type="project" value="TreeGrafter"/>
</dbReference>
<dbReference type="InterPro" id="IPR013154">
    <property type="entry name" value="ADH-like_N"/>
</dbReference>
<dbReference type="GO" id="GO:0070402">
    <property type="term" value="F:NADPH binding"/>
    <property type="evidence" value="ECO:0007669"/>
    <property type="project" value="TreeGrafter"/>
</dbReference>
<keyword evidence="1" id="KW-0521">NADP</keyword>
<proteinExistence type="predicted"/>
<reference evidence="4" key="1">
    <citation type="submission" date="2019-09" db="EMBL/GenBank/DDBJ databases">
        <authorList>
            <person name="Teo W.F.A."/>
            <person name="Duangmal K."/>
        </authorList>
    </citation>
    <scope>NUCLEOTIDE SEQUENCE [LARGE SCALE GENOMIC DNA]</scope>
    <source>
        <strain evidence="4">K81G1</strain>
    </source>
</reference>
<dbReference type="Pfam" id="PF00107">
    <property type="entry name" value="ADH_zinc_N"/>
    <property type="match status" value="1"/>
</dbReference>
<dbReference type="Gene3D" id="3.90.180.10">
    <property type="entry name" value="Medium-chain alcohol dehydrogenases, catalytic domain"/>
    <property type="match status" value="1"/>
</dbReference>
<dbReference type="InterPro" id="IPR013149">
    <property type="entry name" value="ADH-like_C"/>
</dbReference>
<feature type="domain" description="Enoyl reductase (ER)" evidence="3">
    <location>
        <begin position="10"/>
        <end position="319"/>
    </location>
</feature>
<accession>A0A5N0V8N8</accession>
<dbReference type="SMART" id="SM00829">
    <property type="entry name" value="PKS_ER"/>
    <property type="match status" value="1"/>
</dbReference>
<dbReference type="SUPFAM" id="SSF50129">
    <property type="entry name" value="GroES-like"/>
    <property type="match status" value="1"/>
</dbReference>
<dbReference type="Gene3D" id="3.40.50.720">
    <property type="entry name" value="NAD(P)-binding Rossmann-like Domain"/>
    <property type="match status" value="1"/>
</dbReference>
<dbReference type="AlphaFoldDB" id="A0A5N0V8N8"/>
<dbReference type="Pfam" id="PF08240">
    <property type="entry name" value="ADH_N"/>
    <property type="match status" value="1"/>
</dbReference>
<evidence type="ECO:0000313" key="4">
    <source>
        <dbReference type="EMBL" id="KAA9161593.1"/>
    </source>
</evidence>
<dbReference type="InterPro" id="IPR020843">
    <property type="entry name" value="ER"/>
</dbReference>
<dbReference type="InterPro" id="IPR036291">
    <property type="entry name" value="NAD(P)-bd_dom_sf"/>
</dbReference>
<keyword evidence="5" id="KW-1185">Reference proteome</keyword>
<dbReference type="PANTHER" id="PTHR48106:SF13">
    <property type="entry name" value="QUINONE OXIDOREDUCTASE-RELATED"/>
    <property type="match status" value="1"/>
</dbReference>
<dbReference type="EMBL" id="VMNW02000016">
    <property type="protein sequence ID" value="KAA9161593.1"/>
    <property type="molecule type" value="Genomic_DNA"/>
</dbReference>
<name>A0A5N0V8N8_9PSEU</name>
<dbReference type="SUPFAM" id="SSF51735">
    <property type="entry name" value="NAD(P)-binding Rossmann-fold domains"/>
    <property type="match status" value="1"/>
</dbReference>
<comment type="caution">
    <text evidence="4">The sequence shown here is derived from an EMBL/GenBank/DDBJ whole genome shotgun (WGS) entry which is preliminary data.</text>
</comment>
<dbReference type="GO" id="GO:0005829">
    <property type="term" value="C:cytosol"/>
    <property type="evidence" value="ECO:0007669"/>
    <property type="project" value="TreeGrafter"/>
</dbReference>
<organism evidence="4 5">
    <name type="scientific">Amycolatopsis acidicola</name>
    <dbReference type="NCBI Taxonomy" id="2596893"/>
    <lineage>
        <taxon>Bacteria</taxon>
        <taxon>Bacillati</taxon>
        <taxon>Actinomycetota</taxon>
        <taxon>Actinomycetes</taxon>
        <taxon>Pseudonocardiales</taxon>
        <taxon>Pseudonocardiaceae</taxon>
        <taxon>Amycolatopsis</taxon>
    </lineage>
</organism>
<evidence type="ECO:0000259" key="3">
    <source>
        <dbReference type="SMART" id="SM00829"/>
    </source>
</evidence>
<dbReference type="CDD" id="cd05286">
    <property type="entry name" value="QOR2"/>
    <property type="match status" value="1"/>
</dbReference>
<evidence type="ECO:0000256" key="2">
    <source>
        <dbReference type="ARBA" id="ARBA00023002"/>
    </source>
</evidence>
<dbReference type="OrthoDB" id="9805883at2"/>
<sequence>MHAIFVREHGGPEVLSWTGFPDPEPGPGEVGVRLGAAGVNYMDTGVRRAPVRTWSLPAVLGVEGMGTVTALGAGVGEFAVGDRVAWYYHKGSYAEQLAIPADSLVRVPDEIGDETAAAVLMQGLTAHHFTTETYAIQPRDTAVVHAAAGGVGLTLTQLIKARGGTVIGLVSREDKVSVAKEAGADHVLVSSGGGFEEQVRELTGGEGAHVVYDGSGPSTFRSSQLALRRHGVHAYYGVLIGENPRIDPAGMPNSILLSYPAVADHVPTREALLRRAGEVFDFVRKGQLTPRIGGRYALADAARAHRDLESRRTTGKLLLLP</sequence>
<gene>
    <name evidence="4" type="ORF">FPZ12_013875</name>
</gene>
<dbReference type="InterPro" id="IPR047618">
    <property type="entry name" value="QOR-like"/>
</dbReference>
<dbReference type="Proteomes" id="UP000319769">
    <property type="component" value="Unassembled WGS sequence"/>
</dbReference>
<evidence type="ECO:0000313" key="5">
    <source>
        <dbReference type="Proteomes" id="UP000319769"/>
    </source>
</evidence>
<dbReference type="GO" id="GO:0003960">
    <property type="term" value="F:quinone reductase (NADPH) activity"/>
    <property type="evidence" value="ECO:0007669"/>
    <property type="project" value="InterPro"/>
</dbReference>
<dbReference type="RefSeq" id="WP_144746050.1">
    <property type="nucleotide sequence ID" value="NZ_VMNW02000016.1"/>
</dbReference>
<keyword evidence="2" id="KW-0560">Oxidoreductase</keyword>